<organism evidence="1 2">
    <name type="scientific">Catharanthus roseus</name>
    <name type="common">Madagascar periwinkle</name>
    <name type="synonym">Vinca rosea</name>
    <dbReference type="NCBI Taxonomy" id="4058"/>
    <lineage>
        <taxon>Eukaryota</taxon>
        <taxon>Viridiplantae</taxon>
        <taxon>Streptophyta</taxon>
        <taxon>Embryophyta</taxon>
        <taxon>Tracheophyta</taxon>
        <taxon>Spermatophyta</taxon>
        <taxon>Magnoliopsida</taxon>
        <taxon>eudicotyledons</taxon>
        <taxon>Gunneridae</taxon>
        <taxon>Pentapetalae</taxon>
        <taxon>asterids</taxon>
        <taxon>lamiids</taxon>
        <taxon>Gentianales</taxon>
        <taxon>Apocynaceae</taxon>
        <taxon>Rauvolfioideae</taxon>
        <taxon>Vinceae</taxon>
        <taxon>Catharanthinae</taxon>
        <taxon>Catharanthus</taxon>
    </lineage>
</organism>
<evidence type="ECO:0000313" key="2">
    <source>
        <dbReference type="Proteomes" id="UP001060085"/>
    </source>
</evidence>
<sequence>MEPKKSPLLHSFNFIARKPFNRIFALIYSLAILSLFYHHIQNLHFSSSLFISISLLIADLILAFMWCTTQSCRMSPIIRQVFPENLEKVLERKNFPNIDIFICTADPLKEPPIDVVNTALSVMAYDYPTDKISVYVSDDGGSQLTLFAFMEAAKFARIWLPFCSQNNVIDRCPDVYFASNYSSNHQTRKLKMMYENMKMRIENAVEKGKVSEEYITSEQECQVFSKWTQEFTQMENDRDIAGNSMPNLVYVSRGKSRTSPHHFKAGALNALLRVSATMTNAPIVLTLDCDMFSNDPLTPHRLLCFLMEHSARPRLGYIQFPQRYHGLNKADIYASEFKRLFILNPMGMDGLEGTSYVGTGCFFRRRVFFGSPSSPLQPQIKELSPDYVANRPIKSDEVLNLAHHVAGCNYENQTNWGSKMGFRYGSLVEDYYTGYRLQCEGWQSVFCNPQRPAFLGDIPISLNDVLSQNKRWSVGLLEVAFSKYNPITFGVRAMGPLMALAYGHYAYWPMWSIPITIYAFLPQLALLNRTPIFPKVGDPWFFLYAFLFLGAYGQDCTDFVLAQGTIRRWWSDQRMWTMRGLSSYMFGTTEYLIKHLGISTQGFNVTSKLLDDEQSKRYDQGKFEFGVPSPIFVPLTVAAIINLIAFLVGFLEILKGQNWDEFLLQMFVAGFGILNSLSVYEGMVLRTDKGRMATKTTIISTVLASGLYVASSAIRQM</sequence>
<proteinExistence type="predicted"/>
<gene>
    <name evidence="1" type="ORF">M9H77_32474</name>
</gene>
<accession>A0ACC0A317</accession>
<comment type="caution">
    <text evidence="1">The sequence shown here is derived from an EMBL/GenBank/DDBJ whole genome shotgun (WGS) entry which is preliminary data.</text>
</comment>
<keyword evidence="2" id="KW-1185">Reference proteome</keyword>
<dbReference type="Proteomes" id="UP001060085">
    <property type="component" value="Linkage Group LG07"/>
</dbReference>
<dbReference type="EMBL" id="CM044707">
    <property type="protein sequence ID" value="KAI5655287.1"/>
    <property type="molecule type" value="Genomic_DNA"/>
</dbReference>
<name>A0ACC0A317_CATRO</name>
<reference evidence="2" key="1">
    <citation type="journal article" date="2023" name="Nat. Plants">
        <title>Single-cell RNA sequencing provides a high-resolution roadmap for understanding the multicellular compartmentation of specialized metabolism.</title>
        <authorList>
            <person name="Sun S."/>
            <person name="Shen X."/>
            <person name="Li Y."/>
            <person name="Li Y."/>
            <person name="Wang S."/>
            <person name="Li R."/>
            <person name="Zhang H."/>
            <person name="Shen G."/>
            <person name="Guo B."/>
            <person name="Wei J."/>
            <person name="Xu J."/>
            <person name="St-Pierre B."/>
            <person name="Chen S."/>
            <person name="Sun C."/>
        </authorList>
    </citation>
    <scope>NUCLEOTIDE SEQUENCE [LARGE SCALE GENOMIC DNA]</scope>
</reference>
<evidence type="ECO:0000313" key="1">
    <source>
        <dbReference type="EMBL" id="KAI5655287.1"/>
    </source>
</evidence>
<protein>
    <submittedName>
        <fullName evidence="1">Uncharacterized protein</fullName>
    </submittedName>
</protein>